<comment type="caution">
    <text evidence="1">The sequence shown here is derived from an EMBL/GenBank/DDBJ whole genome shotgun (WGS) entry which is preliminary data.</text>
</comment>
<accession>A0A836CH79</accession>
<dbReference type="AlphaFoldDB" id="A0A836CH79"/>
<sequence>MNVLSDFSSGEWSKNTLKCLEDHASMREYCDMFWELNDGTLVPDVRGVYMRFSEPLASSTGTERVVKVSGYMAAPELFHMIRVYCHTGQIMYGKAESPRALLKRYECVHFYNIPCSKRLFQKLIVDRLDVYSAMQLFEILATKDYNDDALLKEVCMYVKMHFGEAGKTALHQVSGIALPHICNMMSQEDANISEGKLMGQLYAVCSKVNSSSPTQLFVSPQGDRTNSPWQCVRILGLSVEDILSFRKNWPNAFQDTFYMSLIEVIKSGSAAPEQMHQLGLSEQSFLSPRKMRPISCYPRNLPIGTGTTVHTMWEDENLSITYASIAYQRGLHVELPPFTSGGAVLQLTAHFQGEHLNIAGGMNMNLSREASQCQQRTLTLYLVNFRHGRWNKRSVVVEGNLFFRVDKLITLNALENEGYRFDSTKYPDFAPGNMILMKVVVATSDTQVEQ</sequence>
<proteinExistence type="predicted"/>
<name>A0A836CH79_9STRA</name>
<dbReference type="EMBL" id="JAFCMP010000112">
    <property type="protein sequence ID" value="KAG5186460.1"/>
    <property type="molecule type" value="Genomic_DNA"/>
</dbReference>
<keyword evidence="2" id="KW-1185">Reference proteome</keyword>
<protein>
    <submittedName>
        <fullName evidence="1">Uncharacterized protein</fullName>
    </submittedName>
</protein>
<organism evidence="1 2">
    <name type="scientific">Tribonema minus</name>
    <dbReference type="NCBI Taxonomy" id="303371"/>
    <lineage>
        <taxon>Eukaryota</taxon>
        <taxon>Sar</taxon>
        <taxon>Stramenopiles</taxon>
        <taxon>Ochrophyta</taxon>
        <taxon>PX clade</taxon>
        <taxon>Xanthophyceae</taxon>
        <taxon>Tribonematales</taxon>
        <taxon>Tribonemataceae</taxon>
        <taxon>Tribonema</taxon>
    </lineage>
</organism>
<evidence type="ECO:0000313" key="1">
    <source>
        <dbReference type="EMBL" id="KAG5186460.1"/>
    </source>
</evidence>
<reference evidence="1" key="1">
    <citation type="submission" date="2021-02" db="EMBL/GenBank/DDBJ databases">
        <title>First Annotated Genome of the Yellow-green Alga Tribonema minus.</title>
        <authorList>
            <person name="Mahan K.M."/>
        </authorList>
    </citation>
    <scope>NUCLEOTIDE SEQUENCE</scope>
    <source>
        <strain evidence="1">UTEX B ZZ1240</strain>
    </source>
</reference>
<dbReference type="Proteomes" id="UP000664859">
    <property type="component" value="Unassembled WGS sequence"/>
</dbReference>
<gene>
    <name evidence="1" type="ORF">JKP88DRAFT_241068</name>
</gene>
<evidence type="ECO:0000313" key="2">
    <source>
        <dbReference type="Proteomes" id="UP000664859"/>
    </source>
</evidence>